<dbReference type="AlphaFoldDB" id="A0A8T0MXF7"/>
<evidence type="ECO:0000313" key="3">
    <source>
        <dbReference type="Proteomes" id="UP000823388"/>
    </source>
</evidence>
<sequence length="144" mass="15978">MLTGFRLPGRGFCQMVPAKSIRLASTTTTKKALVRLFDKVNSGLLKEGKKLSERILDMHQKRQGSPRKRKGPVSGTKGKDRFRSEEAFYENPLPDCLCQPGSPDSDDSRQHLSHGADRLCVVHCKSNYPYILFSGCNSCASICS</sequence>
<comment type="caution">
    <text evidence="2">The sequence shown here is derived from an EMBL/GenBank/DDBJ whole genome shotgun (WGS) entry which is preliminary data.</text>
</comment>
<feature type="compositionally biased region" description="Basic residues" evidence="1">
    <location>
        <begin position="61"/>
        <end position="71"/>
    </location>
</feature>
<evidence type="ECO:0000313" key="2">
    <source>
        <dbReference type="EMBL" id="KAG2539466.1"/>
    </source>
</evidence>
<protein>
    <submittedName>
        <fullName evidence="2">Uncharacterized protein</fullName>
    </submittedName>
</protein>
<gene>
    <name evidence="2" type="ORF">PVAP13_9NG481800</name>
</gene>
<dbReference type="EMBL" id="CM029054">
    <property type="protein sequence ID" value="KAG2539466.1"/>
    <property type="molecule type" value="Genomic_DNA"/>
</dbReference>
<organism evidence="2 3">
    <name type="scientific">Panicum virgatum</name>
    <name type="common">Blackwell switchgrass</name>
    <dbReference type="NCBI Taxonomy" id="38727"/>
    <lineage>
        <taxon>Eukaryota</taxon>
        <taxon>Viridiplantae</taxon>
        <taxon>Streptophyta</taxon>
        <taxon>Embryophyta</taxon>
        <taxon>Tracheophyta</taxon>
        <taxon>Spermatophyta</taxon>
        <taxon>Magnoliopsida</taxon>
        <taxon>Liliopsida</taxon>
        <taxon>Poales</taxon>
        <taxon>Poaceae</taxon>
        <taxon>PACMAD clade</taxon>
        <taxon>Panicoideae</taxon>
        <taxon>Panicodae</taxon>
        <taxon>Paniceae</taxon>
        <taxon>Panicinae</taxon>
        <taxon>Panicum</taxon>
        <taxon>Panicum sect. Hiantes</taxon>
    </lineage>
</organism>
<proteinExistence type="predicted"/>
<dbReference type="PANTHER" id="PTHR31741">
    <property type="entry name" value="OS02G0726500 PROTEIN-RELATED"/>
    <property type="match status" value="1"/>
</dbReference>
<evidence type="ECO:0000256" key="1">
    <source>
        <dbReference type="SAM" id="MobiDB-lite"/>
    </source>
</evidence>
<reference evidence="2" key="1">
    <citation type="submission" date="2020-05" db="EMBL/GenBank/DDBJ databases">
        <title>WGS assembly of Panicum virgatum.</title>
        <authorList>
            <person name="Lovell J.T."/>
            <person name="Jenkins J."/>
            <person name="Shu S."/>
            <person name="Juenger T.E."/>
            <person name="Schmutz J."/>
        </authorList>
    </citation>
    <scope>NUCLEOTIDE SEQUENCE</scope>
    <source>
        <strain evidence="2">AP13</strain>
    </source>
</reference>
<name>A0A8T0MXF7_PANVG</name>
<dbReference type="GO" id="GO:0005737">
    <property type="term" value="C:cytoplasm"/>
    <property type="evidence" value="ECO:0007669"/>
    <property type="project" value="TreeGrafter"/>
</dbReference>
<accession>A0A8T0MXF7</accession>
<dbReference type="Proteomes" id="UP000823388">
    <property type="component" value="Chromosome 9N"/>
</dbReference>
<dbReference type="PANTHER" id="PTHR31741:SF1">
    <property type="entry name" value="O-FUCOSYLTRANSFERASE 7"/>
    <property type="match status" value="1"/>
</dbReference>
<keyword evidence="3" id="KW-1185">Reference proteome</keyword>
<feature type="region of interest" description="Disordered" evidence="1">
    <location>
        <begin position="57"/>
        <end position="84"/>
    </location>
</feature>